<comment type="caution">
    <text evidence="11">The sequence shown here is derived from an EMBL/GenBank/DDBJ whole genome shotgun (WGS) entry which is preliminary data.</text>
</comment>
<evidence type="ECO:0000256" key="10">
    <source>
        <dbReference type="SAM" id="Phobius"/>
    </source>
</evidence>
<evidence type="ECO:0000256" key="1">
    <source>
        <dbReference type="ARBA" id="ARBA00001971"/>
    </source>
</evidence>
<protein>
    <submittedName>
        <fullName evidence="11">Cytochrome P450</fullName>
    </submittedName>
</protein>
<evidence type="ECO:0000256" key="5">
    <source>
        <dbReference type="ARBA" id="ARBA00023002"/>
    </source>
</evidence>
<sequence>MDTLTLTAGLTTARLATAGLAVFASALVYFVVKGYRARRVFYRLRAQGMPMPPWSPLLGHLLSIPPITSTLPADAQQPDTFSALTHTHSPPSTSPSNSPHPDPDPAWDGALYLDMYPFATPMLVLCSPHLAVQACQTFDLVKPPILHAFFNPLAGGPNLFTMNGAEWKRSRGLFNPGFNPTYVLQEQTGHVVDEAEVYVSVLREHARRGGIFSLDEVTCWYAMDIIGAVTLDARLRSQTGFNALASAMRRQIRWHVLDNEWNLFIRWNPARPFVQWWNNRQMDGYIGDELDKRYAEWRADGAGAASRSVIHLALASYMAGKEGEKPGEPLPERLDADFRRWATVQIRLFLFAGHDSTSSTICYCFYLLHKHPAALARLMAEHDEVFGTDLETTAAKIRASPHLLNALPYTTAVIKEALRLFPPASAMRGGDPSVVLTGASGKSYPTTGTNIWVLHSAVHRHPSWVQPDAFIPERWLAAPGDPLYPPKGGWRPFEHGPRNCLGQTLAMLDVKVTLALVVREMEVRGAYDEWDALRGGRKGVKEVRGERAYQTQAGGAHPADGFPCRVSFREEGKVGDGEK</sequence>
<keyword evidence="5" id="KW-0560">Oxidoreductase</keyword>
<proteinExistence type="predicted"/>
<organism evidence="11 12">
    <name type="scientific">Staphylotrichum tortipilum</name>
    <dbReference type="NCBI Taxonomy" id="2831512"/>
    <lineage>
        <taxon>Eukaryota</taxon>
        <taxon>Fungi</taxon>
        <taxon>Dikarya</taxon>
        <taxon>Ascomycota</taxon>
        <taxon>Pezizomycotina</taxon>
        <taxon>Sordariomycetes</taxon>
        <taxon>Sordariomycetidae</taxon>
        <taxon>Sordariales</taxon>
        <taxon>Chaetomiaceae</taxon>
        <taxon>Staphylotrichum</taxon>
    </lineage>
</organism>
<evidence type="ECO:0000313" key="12">
    <source>
        <dbReference type="Proteomes" id="UP001303889"/>
    </source>
</evidence>
<keyword evidence="4 8" id="KW-0479">Metal-binding</keyword>
<feature type="compositionally biased region" description="Low complexity" evidence="9">
    <location>
        <begin position="85"/>
        <end position="99"/>
    </location>
</feature>
<evidence type="ECO:0000256" key="4">
    <source>
        <dbReference type="ARBA" id="ARBA00022723"/>
    </source>
</evidence>
<gene>
    <name evidence="11" type="ORF">C8A05DRAFT_38306</name>
</gene>
<feature type="binding site" description="axial binding residue" evidence="8">
    <location>
        <position position="500"/>
    </location>
    <ligand>
        <name>heme</name>
        <dbReference type="ChEBI" id="CHEBI:30413"/>
    </ligand>
    <ligandPart>
        <name>Fe</name>
        <dbReference type="ChEBI" id="CHEBI:18248"/>
    </ligandPart>
</feature>
<dbReference type="InterPro" id="IPR050121">
    <property type="entry name" value="Cytochrome_P450_monoxygenase"/>
</dbReference>
<evidence type="ECO:0000256" key="8">
    <source>
        <dbReference type="PIRSR" id="PIRSR602401-1"/>
    </source>
</evidence>
<keyword evidence="3 8" id="KW-0349">Heme</keyword>
<keyword evidence="6 8" id="KW-0408">Iron</keyword>
<evidence type="ECO:0000256" key="3">
    <source>
        <dbReference type="ARBA" id="ARBA00022617"/>
    </source>
</evidence>
<dbReference type="SUPFAM" id="SSF48264">
    <property type="entry name" value="Cytochrome P450"/>
    <property type="match status" value="1"/>
</dbReference>
<dbReference type="GO" id="GO:0016705">
    <property type="term" value="F:oxidoreductase activity, acting on paired donors, with incorporation or reduction of molecular oxygen"/>
    <property type="evidence" value="ECO:0007669"/>
    <property type="project" value="InterPro"/>
</dbReference>
<dbReference type="InterPro" id="IPR001128">
    <property type="entry name" value="Cyt_P450"/>
</dbReference>
<comment type="cofactor">
    <cofactor evidence="1 8">
        <name>heme</name>
        <dbReference type="ChEBI" id="CHEBI:30413"/>
    </cofactor>
</comment>
<evidence type="ECO:0000256" key="7">
    <source>
        <dbReference type="ARBA" id="ARBA00023033"/>
    </source>
</evidence>
<name>A0AAN6RPL2_9PEZI</name>
<dbReference type="PANTHER" id="PTHR24305:SF107">
    <property type="entry name" value="P450, PUTATIVE (EUROFUNG)-RELATED"/>
    <property type="match status" value="1"/>
</dbReference>
<dbReference type="GO" id="GO:0005506">
    <property type="term" value="F:iron ion binding"/>
    <property type="evidence" value="ECO:0007669"/>
    <property type="project" value="InterPro"/>
</dbReference>
<evidence type="ECO:0000256" key="9">
    <source>
        <dbReference type="SAM" id="MobiDB-lite"/>
    </source>
</evidence>
<feature type="transmembrane region" description="Helical" evidence="10">
    <location>
        <begin position="12"/>
        <end position="32"/>
    </location>
</feature>
<comment type="pathway">
    <text evidence="2">Secondary metabolite biosynthesis.</text>
</comment>
<dbReference type="PANTHER" id="PTHR24305">
    <property type="entry name" value="CYTOCHROME P450"/>
    <property type="match status" value="1"/>
</dbReference>
<dbReference type="GO" id="GO:0020037">
    <property type="term" value="F:heme binding"/>
    <property type="evidence" value="ECO:0007669"/>
    <property type="project" value="InterPro"/>
</dbReference>
<keyword evidence="10" id="KW-0812">Transmembrane</keyword>
<evidence type="ECO:0000313" key="11">
    <source>
        <dbReference type="EMBL" id="KAK3898114.1"/>
    </source>
</evidence>
<accession>A0AAN6RPL2</accession>
<dbReference type="CDD" id="cd11051">
    <property type="entry name" value="CYP59-like"/>
    <property type="match status" value="1"/>
</dbReference>
<keyword evidence="10" id="KW-1133">Transmembrane helix</keyword>
<keyword evidence="7" id="KW-0503">Monooxygenase</keyword>
<dbReference type="EMBL" id="MU855998">
    <property type="protein sequence ID" value="KAK3898114.1"/>
    <property type="molecule type" value="Genomic_DNA"/>
</dbReference>
<keyword evidence="12" id="KW-1185">Reference proteome</keyword>
<dbReference type="AlphaFoldDB" id="A0AAN6RPL2"/>
<evidence type="ECO:0000256" key="6">
    <source>
        <dbReference type="ARBA" id="ARBA00023004"/>
    </source>
</evidence>
<dbReference type="InterPro" id="IPR036396">
    <property type="entry name" value="Cyt_P450_sf"/>
</dbReference>
<keyword evidence="10" id="KW-0472">Membrane</keyword>
<dbReference type="GO" id="GO:0004497">
    <property type="term" value="F:monooxygenase activity"/>
    <property type="evidence" value="ECO:0007669"/>
    <property type="project" value="UniProtKB-KW"/>
</dbReference>
<dbReference type="PRINTS" id="PR00463">
    <property type="entry name" value="EP450I"/>
</dbReference>
<dbReference type="PRINTS" id="PR00385">
    <property type="entry name" value="P450"/>
</dbReference>
<reference evidence="11" key="2">
    <citation type="submission" date="2023-05" db="EMBL/GenBank/DDBJ databases">
        <authorList>
            <consortium name="Lawrence Berkeley National Laboratory"/>
            <person name="Steindorff A."/>
            <person name="Hensen N."/>
            <person name="Bonometti L."/>
            <person name="Westerberg I."/>
            <person name="Brannstrom I.O."/>
            <person name="Guillou S."/>
            <person name="Cros-Aarteil S."/>
            <person name="Calhoun S."/>
            <person name="Haridas S."/>
            <person name="Kuo A."/>
            <person name="Mondo S."/>
            <person name="Pangilinan J."/>
            <person name="Riley R."/>
            <person name="Labutti K."/>
            <person name="Andreopoulos B."/>
            <person name="Lipzen A."/>
            <person name="Chen C."/>
            <person name="Yanf M."/>
            <person name="Daum C."/>
            <person name="Ng V."/>
            <person name="Clum A."/>
            <person name="Ohm R."/>
            <person name="Martin F."/>
            <person name="Silar P."/>
            <person name="Natvig D."/>
            <person name="Lalanne C."/>
            <person name="Gautier V."/>
            <person name="Ament-Velasquez S.L."/>
            <person name="Kruys A."/>
            <person name="Hutchinson M.I."/>
            <person name="Powell A.J."/>
            <person name="Barry K."/>
            <person name="Miller A.N."/>
            <person name="Grigoriev I.V."/>
            <person name="Debuchy R."/>
            <person name="Gladieux P."/>
            <person name="Thoren M.H."/>
            <person name="Johannesson H."/>
        </authorList>
    </citation>
    <scope>NUCLEOTIDE SEQUENCE</scope>
    <source>
        <strain evidence="11">CBS 103.79</strain>
    </source>
</reference>
<dbReference type="InterPro" id="IPR002401">
    <property type="entry name" value="Cyt_P450_E_grp-I"/>
</dbReference>
<feature type="region of interest" description="Disordered" evidence="9">
    <location>
        <begin position="81"/>
        <end position="104"/>
    </location>
</feature>
<dbReference type="Gene3D" id="1.10.630.10">
    <property type="entry name" value="Cytochrome P450"/>
    <property type="match status" value="1"/>
</dbReference>
<dbReference type="Pfam" id="PF00067">
    <property type="entry name" value="p450"/>
    <property type="match status" value="1"/>
</dbReference>
<reference evidence="11" key="1">
    <citation type="journal article" date="2023" name="Mol. Phylogenet. Evol.">
        <title>Genome-scale phylogeny and comparative genomics of the fungal order Sordariales.</title>
        <authorList>
            <person name="Hensen N."/>
            <person name="Bonometti L."/>
            <person name="Westerberg I."/>
            <person name="Brannstrom I.O."/>
            <person name="Guillou S."/>
            <person name="Cros-Aarteil S."/>
            <person name="Calhoun S."/>
            <person name="Haridas S."/>
            <person name="Kuo A."/>
            <person name="Mondo S."/>
            <person name="Pangilinan J."/>
            <person name="Riley R."/>
            <person name="LaButti K."/>
            <person name="Andreopoulos B."/>
            <person name="Lipzen A."/>
            <person name="Chen C."/>
            <person name="Yan M."/>
            <person name="Daum C."/>
            <person name="Ng V."/>
            <person name="Clum A."/>
            <person name="Steindorff A."/>
            <person name="Ohm R.A."/>
            <person name="Martin F."/>
            <person name="Silar P."/>
            <person name="Natvig D.O."/>
            <person name="Lalanne C."/>
            <person name="Gautier V."/>
            <person name="Ament-Velasquez S.L."/>
            <person name="Kruys A."/>
            <person name="Hutchinson M.I."/>
            <person name="Powell A.J."/>
            <person name="Barry K."/>
            <person name="Miller A.N."/>
            <person name="Grigoriev I.V."/>
            <person name="Debuchy R."/>
            <person name="Gladieux P."/>
            <person name="Hiltunen Thoren M."/>
            <person name="Johannesson H."/>
        </authorList>
    </citation>
    <scope>NUCLEOTIDE SEQUENCE</scope>
    <source>
        <strain evidence="11">CBS 103.79</strain>
    </source>
</reference>
<evidence type="ECO:0000256" key="2">
    <source>
        <dbReference type="ARBA" id="ARBA00005179"/>
    </source>
</evidence>
<dbReference type="Proteomes" id="UP001303889">
    <property type="component" value="Unassembled WGS sequence"/>
</dbReference>